<keyword evidence="3" id="KW-0804">Transcription</keyword>
<name>A0A2M9CYE2_9CELL</name>
<dbReference type="SMART" id="SM00345">
    <property type="entry name" value="HTH_GNTR"/>
    <property type="match status" value="1"/>
</dbReference>
<dbReference type="SUPFAM" id="SSF48008">
    <property type="entry name" value="GntR ligand-binding domain-like"/>
    <property type="match status" value="1"/>
</dbReference>
<reference evidence="5 6" key="1">
    <citation type="submission" date="2017-11" db="EMBL/GenBank/DDBJ databases">
        <title>Genomic Encyclopedia of Archaeal and Bacterial Type Strains, Phase II (KMG-II): From Individual Species to Whole Genera.</title>
        <authorList>
            <person name="Goeker M."/>
        </authorList>
    </citation>
    <scope>NUCLEOTIDE SEQUENCE [LARGE SCALE GENOMIC DNA]</scope>
    <source>
        <strain evidence="5 6">DSM 25478</strain>
    </source>
</reference>
<dbReference type="PRINTS" id="PR00035">
    <property type="entry name" value="HTHGNTR"/>
</dbReference>
<dbReference type="Proteomes" id="UP000231693">
    <property type="component" value="Unassembled WGS sequence"/>
</dbReference>
<proteinExistence type="predicted"/>
<evidence type="ECO:0000256" key="1">
    <source>
        <dbReference type="ARBA" id="ARBA00023015"/>
    </source>
</evidence>
<evidence type="ECO:0000313" key="6">
    <source>
        <dbReference type="Proteomes" id="UP000231693"/>
    </source>
</evidence>
<dbReference type="InterPro" id="IPR008920">
    <property type="entry name" value="TF_FadR/GntR_C"/>
</dbReference>
<dbReference type="RefSeq" id="WP_100421423.1">
    <property type="nucleotide sequence ID" value="NZ_BOOX01000009.1"/>
</dbReference>
<feature type="domain" description="HTH gntR-type" evidence="4">
    <location>
        <begin position="16"/>
        <end position="83"/>
    </location>
</feature>
<evidence type="ECO:0000259" key="4">
    <source>
        <dbReference type="PROSITE" id="PS50949"/>
    </source>
</evidence>
<evidence type="ECO:0000256" key="3">
    <source>
        <dbReference type="ARBA" id="ARBA00023163"/>
    </source>
</evidence>
<dbReference type="PANTHER" id="PTHR43537">
    <property type="entry name" value="TRANSCRIPTIONAL REGULATOR, GNTR FAMILY"/>
    <property type="match status" value="1"/>
</dbReference>
<dbReference type="EMBL" id="PGFE01000001">
    <property type="protein sequence ID" value="PJJ76951.1"/>
    <property type="molecule type" value="Genomic_DNA"/>
</dbReference>
<evidence type="ECO:0000256" key="2">
    <source>
        <dbReference type="ARBA" id="ARBA00023125"/>
    </source>
</evidence>
<dbReference type="SUPFAM" id="SSF46785">
    <property type="entry name" value="Winged helix' DNA-binding domain"/>
    <property type="match status" value="1"/>
</dbReference>
<dbReference type="InterPro" id="IPR036388">
    <property type="entry name" value="WH-like_DNA-bd_sf"/>
</dbReference>
<evidence type="ECO:0000313" key="5">
    <source>
        <dbReference type="EMBL" id="PJJ76951.1"/>
    </source>
</evidence>
<keyword evidence="1" id="KW-0805">Transcription regulation</keyword>
<protein>
    <submittedName>
        <fullName evidence="5">GntR family transcriptional regulator</fullName>
    </submittedName>
</protein>
<dbReference type="CDD" id="cd07377">
    <property type="entry name" value="WHTH_GntR"/>
    <property type="match status" value="1"/>
</dbReference>
<dbReference type="OrthoDB" id="7989071at2"/>
<comment type="caution">
    <text evidence="5">The sequence shown here is derived from an EMBL/GenBank/DDBJ whole genome shotgun (WGS) entry which is preliminary data.</text>
</comment>
<accession>A0A2M9CYE2</accession>
<dbReference type="Gene3D" id="1.10.10.10">
    <property type="entry name" value="Winged helix-like DNA-binding domain superfamily/Winged helix DNA-binding domain"/>
    <property type="match status" value="1"/>
</dbReference>
<dbReference type="GO" id="GO:0003677">
    <property type="term" value="F:DNA binding"/>
    <property type="evidence" value="ECO:0007669"/>
    <property type="project" value="UniProtKB-KW"/>
</dbReference>
<keyword evidence="2" id="KW-0238">DNA-binding</keyword>
<dbReference type="InterPro" id="IPR000524">
    <property type="entry name" value="Tscrpt_reg_HTH_GntR"/>
</dbReference>
<dbReference type="PANTHER" id="PTHR43537:SF44">
    <property type="entry name" value="GNTR FAMILY REGULATORY PROTEIN"/>
    <property type="match status" value="1"/>
</dbReference>
<keyword evidence="6" id="KW-1185">Reference proteome</keyword>
<organism evidence="5 6">
    <name type="scientific">Sediminihabitans luteus</name>
    <dbReference type="NCBI Taxonomy" id="1138585"/>
    <lineage>
        <taxon>Bacteria</taxon>
        <taxon>Bacillati</taxon>
        <taxon>Actinomycetota</taxon>
        <taxon>Actinomycetes</taxon>
        <taxon>Micrococcales</taxon>
        <taxon>Cellulomonadaceae</taxon>
        <taxon>Sediminihabitans</taxon>
    </lineage>
</organism>
<dbReference type="AlphaFoldDB" id="A0A2M9CYE2"/>
<dbReference type="InterPro" id="IPR036390">
    <property type="entry name" value="WH_DNA-bd_sf"/>
</dbReference>
<dbReference type="GO" id="GO:0003700">
    <property type="term" value="F:DNA-binding transcription factor activity"/>
    <property type="evidence" value="ECO:0007669"/>
    <property type="project" value="InterPro"/>
</dbReference>
<dbReference type="Pfam" id="PF00392">
    <property type="entry name" value="GntR"/>
    <property type="match status" value="1"/>
</dbReference>
<gene>
    <name evidence="5" type="ORF">CLV28_0163</name>
</gene>
<dbReference type="Gene3D" id="1.20.120.530">
    <property type="entry name" value="GntR ligand-binding domain-like"/>
    <property type="match status" value="1"/>
</dbReference>
<dbReference type="Pfam" id="PF07729">
    <property type="entry name" value="FCD"/>
    <property type="match status" value="1"/>
</dbReference>
<dbReference type="InterPro" id="IPR011711">
    <property type="entry name" value="GntR_C"/>
</dbReference>
<dbReference type="SMART" id="SM00895">
    <property type="entry name" value="FCD"/>
    <property type="match status" value="1"/>
</dbReference>
<sequence>METPSTTPSPLLRRPRSVRGEIGAYLRRMIDDELAPGERLPSERDLAERLGVSRTSLREAMRELEQERVVDRRPGRGTVVLPPSERARRLEDGLADVDREQADVAELRLVVEPRLAGLAARRAGDGDVVRLEQILVASHAGLSPEESLALDVQFHTQVARAAGNPLLVTLSELASSWTEATRRRSHTTREGRRTSVDGHRAILEAVVAHDEDAAVAAMTAHLDDVARLVAAERSRA</sequence>
<dbReference type="PROSITE" id="PS50949">
    <property type="entry name" value="HTH_GNTR"/>
    <property type="match status" value="1"/>
</dbReference>